<dbReference type="GO" id="GO:0008081">
    <property type="term" value="F:phosphoric diester hydrolase activity"/>
    <property type="evidence" value="ECO:0007669"/>
    <property type="project" value="TreeGrafter"/>
</dbReference>
<dbReference type="InterPro" id="IPR018246">
    <property type="entry name" value="AP_endonuc_F2_Zn_BS"/>
</dbReference>
<dbReference type="InterPro" id="IPR036237">
    <property type="entry name" value="Xyl_isomerase-like_sf"/>
</dbReference>
<dbReference type="PROSITE" id="PS00729">
    <property type="entry name" value="AP_NUCLEASE_F2_1"/>
    <property type="match status" value="1"/>
</dbReference>
<name>A0A0N5AB06_9BILA</name>
<dbReference type="CDD" id="cd00019">
    <property type="entry name" value="AP2Ec"/>
    <property type="match status" value="1"/>
</dbReference>
<organism evidence="10 11">
    <name type="scientific">Syphacia muris</name>
    <dbReference type="NCBI Taxonomy" id="451379"/>
    <lineage>
        <taxon>Eukaryota</taxon>
        <taxon>Metazoa</taxon>
        <taxon>Ecdysozoa</taxon>
        <taxon>Nematoda</taxon>
        <taxon>Chromadorea</taxon>
        <taxon>Rhabditida</taxon>
        <taxon>Spirurina</taxon>
        <taxon>Oxyuridomorpha</taxon>
        <taxon>Oxyuroidea</taxon>
        <taxon>Oxyuridae</taxon>
        <taxon>Syphacia</taxon>
    </lineage>
</organism>
<feature type="domain" description="Xylose isomerase-like TIM barrel" evidence="9">
    <location>
        <begin position="61"/>
        <end position="338"/>
    </location>
</feature>
<dbReference type="Gene3D" id="3.20.20.150">
    <property type="entry name" value="Divalent-metal-dependent TIM barrel enzymes"/>
    <property type="match status" value="1"/>
</dbReference>
<evidence type="ECO:0000256" key="3">
    <source>
        <dbReference type="ARBA" id="ARBA00022723"/>
    </source>
</evidence>
<evidence type="ECO:0000256" key="1">
    <source>
        <dbReference type="ARBA" id="ARBA00001947"/>
    </source>
</evidence>
<keyword evidence="5" id="KW-0378">Hydrolase</keyword>
<keyword evidence="3" id="KW-0479">Metal-binding</keyword>
<evidence type="ECO:0000313" key="11">
    <source>
        <dbReference type="WBParaSite" id="SMUV_0000133201-mRNA-1"/>
    </source>
</evidence>
<evidence type="ECO:0000256" key="4">
    <source>
        <dbReference type="ARBA" id="ARBA00022763"/>
    </source>
</evidence>
<evidence type="ECO:0000259" key="9">
    <source>
        <dbReference type="Pfam" id="PF01261"/>
    </source>
</evidence>
<keyword evidence="7" id="KW-0234">DNA repair</keyword>
<feature type="region of interest" description="Disordered" evidence="8">
    <location>
        <begin position="1"/>
        <end position="21"/>
    </location>
</feature>
<keyword evidence="10" id="KW-1185">Reference proteome</keyword>
<proteinExistence type="inferred from homology"/>
<evidence type="ECO:0000313" key="10">
    <source>
        <dbReference type="Proteomes" id="UP000046393"/>
    </source>
</evidence>
<comment type="similarity">
    <text evidence="2">Belongs to the AP endonuclease 2 family.</text>
</comment>
<dbReference type="Pfam" id="PF01261">
    <property type="entry name" value="AP_endonuc_2"/>
    <property type="match status" value="1"/>
</dbReference>
<dbReference type="GO" id="GO:0008270">
    <property type="term" value="F:zinc ion binding"/>
    <property type="evidence" value="ECO:0007669"/>
    <property type="project" value="InterPro"/>
</dbReference>
<dbReference type="GO" id="GO:0005739">
    <property type="term" value="C:mitochondrion"/>
    <property type="evidence" value="ECO:0007669"/>
    <property type="project" value="TreeGrafter"/>
</dbReference>
<keyword evidence="4" id="KW-0227">DNA damage</keyword>
<evidence type="ECO:0000256" key="2">
    <source>
        <dbReference type="ARBA" id="ARBA00005340"/>
    </source>
</evidence>
<protein>
    <submittedName>
        <fullName evidence="11">AP_endonuc_2 domain-containing protein</fullName>
    </submittedName>
</protein>
<dbReference type="FunFam" id="3.20.20.150:FF:000001">
    <property type="entry name" value="Probable endonuclease 4"/>
    <property type="match status" value="1"/>
</dbReference>
<keyword evidence="6" id="KW-0862">Zinc</keyword>
<evidence type="ECO:0000256" key="8">
    <source>
        <dbReference type="SAM" id="MobiDB-lite"/>
    </source>
</evidence>
<dbReference type="InterPro" id="IPR001719">
    <property type="entry name" value="AP_endonuc_2"/>
</dbReference>
<dbReference type="Proteomes" id="UP000046393">
    <property type="component" value="Unplaced"/>
</dbReference>
<dbReference type="HAMAP" id="MF_00152">
    <property type="entry name" value="Nfo"/>
    <property type="match status" value="1"/>
</dbReference>
<dbReference type="PROSITE" id="PS51432">
    <property type="entry name" value="AP_NUCLEASE_F2_4"/>
    <property type="match status" value="1"/>
</dbReference>
<dbReference type="WBParaSite" id="SMUV_0000133201-mRNA-1">
    <property type="protein sequence ID" value="SMUV_0000133201-mRNA-1"/>
    <property type="gene ID" value="SMUV_0000133201"/>
</dbReference>
<dbReference type="PANTHER" id="PTHR21445:SF0">
    <property type="entry name" value="APURINIC-APYRIMIDINIC ENDONUCLEASE"/>
    <property type="match status" value="1"/>
</dbReference>
<dbReference type="SMART" id="SM00518">
    <property type="entry name" value="AP2Ec"/>
    <property type="match status" value="1"/>
</dbReference>
<sequence length="349" mass="38329">MSKATASSSPKKKKRRVGISEVQQASADGVGAKVLDAAKSSKKVLGMHVSAAGGLQQSVYNAVAVGCRGFALFVRNQRTWNCKSLDEDVVEAFARAIEEHAYPLKYILPHGSYLINPGSSDSEKLEKSRAAMLDECQRCERLGIMLYNIHPGSTVGLCSKEECIKTVAATLNYVIERTKFVVLVLETMAGQGSTVGGTFEELRQIIDLINNQDRVGICIDTCHIFAAGYDIRNAESYSKTMDKFDEIIGFKFLKGLHLNDSKGDDALLLYVIFACILRFEQLVSKTKSSDLGCNLDRHANIGSGKITIKGFTNFMNDDRLDGLPMILETPAGKEAEEMIKLYNTVKHIP</sequence>
<dbReference type="InterPro" id="IPR013022">
    <property type="entry name" value="Xyl_isomerase-like_TIM-brl"/>
</dbReference>
<evidence type="ECO:0000256" key="7">
    <source>
        <dbReference type="ARBA" id="ARBA00023204"/>
    </source>
</evidence>
<dbReference type="STRING" id="451379.A0A0N5AB06"/>
<evidence type="ECO:0000256" key="5">
    <source>
        <dbReference type="ARBA" id="ARBA00022801"/>
    </source>
</evidence>
<reference evidence="11" key="1">
    <citation type="submission" date="2017-02" db="UniProtKB">
        <authorList>
            <consortium name="WormBaseParasite"/>
        </authorList>
    </citation>
    <scope>IDENTIFICATION</scope>
</reference>
<dbReference type="AlphaFoldDB" id="A0A0N5AB06"/>
<dbReference type="GO" id="GO:0005634">
    <property type="term" value="C:nucleus"/>
    <property type="evidence" value="ECO:0007669"/>
    <property type="project" value="TreeGrafter"/>
</dbReference>
<evidence type="ECO:0000256" key="6">
    <source>
        <dbReference type="ARBA" id="ARBA00022833"/>
    </source>
</evidence>
<dbReference type="PANTHER" id="PTHR21445">
    <property type="entry name" value="ENDONUCLEASE IV ENDODEOXYRIBONUCLEASE IV"/>
    <property type="match status" value="1"/>
</dbReference>
<dbReference type="NCBIfam" id="TIGR00587">
    <property type="entry name" value="nfo"/>
    <property type="match status" value="1"/>
</dbReference>
<dbReference type="SUPFAM" id="SSF51658">
    <property type="entry name" value="Xylose isomerase-like"/>
    <property type="match status" value="1"/>
</dbReference>
<dbReference type="GO" id="GO:0003677">
    <property type="term" value="F:DNA binding"/>
    <property type="evidence" value="ECO:0007669"/>
    <property type="project" value="InterPro"/>
</dbReference>
<dbReference type="GO" id="GO:0003906">
    <property type="term" value="F:DNA-(apurinic or apyrimidinic site) endonuclease activity"/>
    <property type="evidence" value="ECO:0007669"/>
    <property type="project" value="TreeGrafter"/>
</dbReference>
<dbReference type="GO" id="GO:0006284">
    <property type="term" value="P:base-excision repair"/>
    <property type="evidence" value="ECO:0007669"/>
    <property type="project" value="TreeGrafter"/>
</dbReference>
<comment type="cofactor">
    <cofactor evidence="1">
        <name>Zn(2+)</name>
        <dbReference type="ChEBI" id="CHEBI:29105"/>
    </cofactor>
</comment>
<dbReference type="PROSITE" id="PS00730">
    <property type="entry name" value="AP_NUCLEASE_F2_2"/>
    <property type="match status" value="1"/>
</dbReference>
<accession>A0A0N5AB06</accession>